<comment type="caution">
    <text evidence="1">The sequence shown here is derived from an EMBL/GenBank/DDBJ whole genome shotgun (WGS) entry which is preliminary data.</text>
</comment>
<keyword evidence="2" id="KW-1185">Reference proteome</keyword>
<sequence>MQFNYPEGRKPQPTPEIEVGNVYASKNTHKTKAWLVLNITGNTVHLLGLDSEGEVSSTQSYGMHSFERRTLIGRVNLSNMEFDIEATND</sequence>
<name>A0ABQ4NH21_9RHOB</name>
<dbReference type="EMBL" id="BPFH01000001">
    <property type="protein sequence ID" value="GIT93728.1"/>
    <property type="molecule type" value="Genomic_DNA"/>
</dbReference>
<organism evidence="1 2">
    <name type="scientific">Jannaschia pagri</name>
    <dbReference type="NCBI Taxonomy" id="2829797"/>
    <lineage>
        <taxon>Bacteria</taxon>
        <taxon>Pseudomonadati</taxon>
        <taxon>Pseudomonadota</taxon>
        <taxon>Alphaproteobacteria</taxon>
        <taxon>Rhodobacterales</taxon>
        <taxon>Roseobacteraceae</taxon>
        <taxon>Jannaschia</taxon>
    </lineage>
</organism>
<evidence type="ECO:0000313" key="2">
    <source>
        <dbReference type="Proteomes" id="UP000786693"/>
    </source>
</evidence>
<dbReference type="RefSeq" id="WP_220747243.1">
    <property type="nucleotide sequence ID" value="NZ_BPFH01000001.1"/>
</dbReference>
<protein>
    <submittedName>
        <fullName evidence="1">Uncharacterized protein</fullName>
    </submittedName>
</protein>
<gene>
    <name evidence="1" type="ORF">JANAI62_03510</name>
</gene>
<proteinExistence type="predicted"/>
<dbReference type="Proteomes" id="UP000786693">
    <property type="component" value="Unassembled WGS sequence"/>
</dbReference>
<evidence type="ECO:0000313" key="1">
    <source>
        <dbReference type="EMBL" id="GIT93728.1"/>
    </source>
</evidence>
<accession>A0ABQ4NH21</accession>
<reference evidence="1 2" key="1">
    <citation type="submission" date="2021-05" db="EMBL/GenBank/DDBJ databases">
        <title>Bacteria Genome sequencing.</title>
        <authorList>
            <person name="Takabe Y."/>
            <person name="Nakajima Y."/>
            <person name="Suzuki S."/>
            <person name="Shiozaki T."/>
        </authorList>
    </citation>
    <scope>NUCLEOTIDE SEQUENCE [LARGE SCALE GENOMIC DNA]</scope>
    <source>
        <strain evidence="1 2">AI_62</strain>
    </source>
</reference>